<keyword evidence="2" id="KW-0614">Plasmid</keyword>
<keyword evidence="1" id="KW-0812">Transmembrane</keyword>
<organism evidence="2 3">
    <name type="scientific">Jeotgalibacillus malaysiensis</name>
    <dbReference type="NCBI Taxonomy" id="1508404"/>
    <lineage>
        <taxon>Bacteria</taxon>
        <taxon>Bacillati</taxon>
        <taxon>Bacillota</taxon>
        <taxon>Bacilli</taxon>
        <taxon>Bacillales</taxon>
        <taxon>Caryophanaceae</taxon>
        <taxon>Jeotgalibacillus</taxon>
    </lineage>
</organism>
<dbReference type="KEGG" id="jeo:JMA_41850"/>
<keyword evidence="3" id="KW-1185">Reference proteome</keyword>
<name>A0A0B5AXQ7_9BACL</name>
<accession>A0A0B5AXQ7</accession>
<gene>
    <name evidence="2" type="ORF">JMA_41850</name>
</gene>
<dbReference type="AlphaFoldDB" id="A0A0B5AXQ7"/>
<keyword evidence="1" id="KW-0472">Membrane</keyword>
<proteinExistence type="predicted"/>
<keyword evidence="1" id="KW-1133">Transmembrane helix</keyword>
<dbReference type="HOGENOM" id="CLU_1710820_0_0_9"/>
<protein>
    <submittedName>
        <fullName evidence="2">Uncharacterized protein</fullName>
    </submittedName>
</protein>
<dbReference type="BioCyc" id="JESP1508404:G14D9-13469-MONOMER"/>
<dbReference type="EMBL" id="CP009417">
    <property type="protein sequence ID" value="AJD93502.1"/>
    <property type="molecule type" value="Genomic_DNA"/>
</dbReference>
<evidence type="ECO:0000313" key="3">
    <source>
        <dbReference type="Proteomes" id="UP000031449"/>
    </source>
</evidence>
<sequence length="153" mass="18318">MSKKRTWIKRSLHTLAYLLGLVMLISTWLSDFLPIYEQIFRTGVILYLSIIYIEFVDGTILDRIKPSVLFEESTKRAQKNEVDVLIQASRMTLYWVRMVQASESELEKEYNEKRLQEHLQFIEELELPKKYHKDRRDILEEARGFMNDMLKQG</sequence>
<feature type="transmembrane region" description="Helical" evidence="1">
    <location>
        <begin position="12"/>
        <end position="29"/>
    </location>
</feature>
<reference evidence="2 3" key="1">
    <citation type="submission" date="2014-08" db="EMBL/GenBank/DDBJ databases">
        <title>Complete genome of a marine bacteria Jeotgalibacillus malaysiensis.</title>
        <authorList>
            <person name="Yaakop A.S."/>
            <person name="Chan K.-G."/>
            <person name="Goh K.M."/>
        </authorList>
    </citation>
    <scope>NUCLEOTIDE SEQUENCE [LARGE SCALE GENOMIC DNA]</scope>
    <source>
        <strain evidence="2 3">D5</strain>
        <plasmid evidence="3">Plasmid</plasmid>
    </source>
</reference>
<dbReference type="Proteomes" id="UP000031449">
    <property type="component" value="Plasmid unnamed"/>
</dbReference>
<geneLocation type="plasmid" evidence="3"/>
<evidence type="ECO:0000313" key="2">
    <source>
        <dbReference type="EMBL" id="AJD93502.1"/>
    </source>
</evidence>
<feature type="transmembrane region" description="Helical" evidence="1">
    <location>
        <begin position="35"/>
        <end position="55"/>
    </location>
</feature>
<evidence type="ECO:0000256" key="1">
    <source>
        <dbReference type="SAM" id="Phobius"/>
    </source>
</evidence>